<evidence type="ECO:0000313" key="2">
    <source>
        <dbReference type="EMBL" id="SEJ57806.1"/>
    </source>
</evidence>
<dbReference type="STRING" id="170623.SAMN04244579_04356"/>
<evidence type="ECO:0000313" key="1">
    <source>
        <dbReference type="EMBL" id="SEJ43729.1"/>
    </source>
</evidence>
<sequence length="76" mass="8486">MAVVPFKRGGGEPPREAPQIDRESLVKLLGVFLGLSSYIEREHDLHKRIELYGLANRLGDTLQQFTRSTQPPKGAV</sequence>
<dbReference type="EMBL" id="FNYQ01000145">
    <property type="protein sequence ID" value="SEJ57806.1"/>
    <property type="molecule type" value="Genomic_DNA"/>
</dbReference>
<dbReference type="Proteomes" id="UP000199005">
    <property type="component" value="Unassembled WGS sequence"/>
</dbReference>
<dbReference type="AlphaFoldDB" id="A0A1H6ZYV0"/>
<name>A0A1H6ZYV0_9GAMM</name>
<gene>
    <name evidence="2" type="ORF">SAMN04244572_04548</name>
    <name evidence="1" type="ORF">SAMN04244579_04356</name>
</gene>
<evidence type="ECO:0000313" key="4">
    <source>
        <dbReference type="Proteomes" id="UP000199250"/>
    </source>
</evidence>
<dbReference type="RefSeq" id="WP_090735876.1">
    <property type="nucleotide sequence ID" value="NZ_FNYO01000104.1"/>
</dbReference>
<dbReference type="Proteomes" id="UP000199250">
    <property type="component" value="Unassembled WGS sequence"/>
</dbReference>
<dbReference type="EMBL" id="FNYO01000104">
    <property type="protein sequence ID" value="SEJ43729.1"/>
    <property type="molecule type" value="Genomic_DNA"/>
</dbReference>
<proteinExistence type="predicted"/>
<evidence type="ECO:0000313" key="3">
    <source>
        <dbReference type="Proteomes" id="UP000199005"/>
    </source>
</evidence>
<reference evidence="3 4" key="1">
    <citation type="submission" date="2016-10" db="EMBL/GenBank/DDBJ databases">
        <authorList>
            <person name="de Groot N.N."/>
        </authorList>
    </citation>
    <scope>NUCLEOTIDE SEQUENCE [LARGE SCALE GENOMIC DNA]</scope>
    <source>
        <strain evidence="1 3">DSM 1041</strain>
        <strain evidence="2 4">DSM 373</strain>
    </source>
</reference>
<accession>A0A1H6ZYV0</accession>
<protein>
    <submittedName>
        <fullName evidence="2">Uncharacterized protein</fullName>
    </submittedName>
</protein>
<organism evidence="2 4">
    <name type="scientific">Azotobacter beijerinckii</name>
    <dbReference type="NCBI Taxonomy" id="170623"/>
    <lineage>
        <taxon>Bacteria</taxon>
        <taxon>Pseudomonadati</taxon>
        <taxon>Pseudomonadota</taxon>
        <taxon>Gammaproteobacteria</taxon>
        <taxon>Pseudomonadales</taxon>
        <taxon>Pseudomonadaceae</taxon>
        <taxon>Azotobacter</taxon>
    </lineage>
</organism>